<evidence type="ECO:0000313" key="3">
    <source>
        <dbReference type="Proteomes" id="UP000030744"/>
    </source>
</evidence>
<reference evidence="2" key="1">
    <citation type="submission" date="2013-10" db="EMBL/GenBank/DDBJ databases">
        <title>Genomic analysis of the causative agents of coccidiosis in chickens.</title>
        <authorList>
            <person name="Reid A.J."/>
            <person name="Blake D."/>
            <person name="Billington K."/>
            <person name="Browne H."/>
            <person name="Dunn M."/>
            <person name="Hung S."/>
            <person name="Kawahara F."/>
            <person name="Miranda-Saavedra D."/>
            <person name="Mourier T."/>
            <person name="Nagra H."/>
            <person name="Otto T.D."/>
            <person name="Rawlings N."/>
            <person name="Sanchez A."/>
            <person name="Sanders M."/>
            <person name="Subramaniam C."/>
            <person name="Tay Y."/>
            <person name="Dear P."/>
            <person name="Doerig C."/>
            <person name="Gruber A."/>
            <person name="Parkinson J."/>
            <person name="Shirley M."/>
            <person name="Wan K.L."/>
            <person name="Berriman M."/>
            <person name="Tomley F."/>
            <person name="Pain A."/>
        </authorList>
    </citation>
    <scope>NUCLEOTIDE SEQUENCE [LARGE SCALE GENOMIC DNA]</scope>
    <source>
        <strain evidence="2">Houghton</strain>
    </source>
</reference>
<dbReference type="OrthoDB" id="348012at2759"/>
<evidence type="ECO:0000259" key="1">
    <source>
        <dbReference type="Pfam" id="PF00188"/>
    </source>
</evidence>
<gene>
    <name evidence="2" type="ORF">EMH_0051630</name>
</gene>
<keyword evidence="3" id="KW-1185">Reference proteome</keyword>
<evidence type="ECO:0000313" key="2">
    <source>
        <dbReference type="EMBL" id="CDJ29657.1"/>
    </source>
</evidence>
<dbReference type="AlphaFoldDB" id="U6K015"/>
<organism evidence="2 3">
    <name type="scientific">Eimeria mitis</name>
    <dbReference type="NCBI Taxonomy" id="44415"/>
    <lineage>
        <taxon>Eukaryota</taxon>
        <taxon>Sar</taxon>
        <taxon>Alveolata</taxon>
        <taxon>Apicomplexa</taxon>
        <taxon>Conoidasida</taxon>
        <taxon>Coccidia</taxon>
        <taxon>Eucoccidiorida</taxon>
        <taxon>Eimeriorina</taxon>
        <taxon>Eimeriidae</taxon>
        <taxon>Eimeria</taxon>
    </lineage>
</organism>
<dbReference type="InterPro" id="IPR035940">
    <property type="entry name" value="CAP_sf"/>
</dbReference>
<feature type="domain" description="SCP" evidence="1">
    <location>
        <begin position="145"/>
        <end position="213"/>
    </location>
</feature>
<dbReference type="RefSeq" id="XP_013352226.1">
    <property type="nucleotide sequence ID" value="XM_013496772.1"/>
</dbReference>
<dbReference type="Proteomes" id="UP000030744">
    <property type="component" value="Unassembled WGS sequence"/>
</dbReference>
<sequence length="226" mass="24268">MDDMGNIENKYKKHLLSIDRRQAGQAQASAYSSFFKGAAVVCLVALSGLQPAAGALQLTVKKAGTDAYTSVNLARVGQLSVRIGVLAEDSDLAKGLETSFPTTSFEPPADTCENFIKALKKKKFVAQFTDASAENYRQAVQEALTAGLGKLTSYPETDTEEAWTPFWTEPDGANLAHLLWSKSTKVGCAIGTCAPQAEEYRSSPDSATFLVCEMNPAAVEKQAPFE</sequence>
<dbReference type="VEuPathDB" id="ToxoDB:EMH_0051630"/>
<dbReference type="GeneID" id="25379840"/>
<proteinExistence type="predicted"/>
<name>U6K015_9EIME</name>
<dbReference type="InterPro" id="IPR014044">
    <property type="entry name" value="CAP_dom"/>
</dbReference>
<protein>
    <submittedName>
        <fullName evidence="2">SAG family member</fullName>
    </submittedName>
</protein>
<accession>U6K015</accession>
<reference evidence="2" key="2">
    <citation type="submission" date="2013-10" db="EMBL/GenBank/DDBJ databases">
        <authorList>
            <person name="Aslett M."/>
        </authorList>
    </citation>
    <scope>NUCLEOTIDE SEQUENCE [LARGE SCALE GENOMIC DNA]</scope>
    <source>
        <strain evidence="2">Houghton</strain>
    </source>
</reference>
<dbReference type="Pfam" id="PF00188">
    <property type="entry name" value="CAP"/>
    <property type="match status" value="1"/>
</dbReference>
<dbReference type="Gene3D" id="3.40.33.10">
    <property type="entry name" value="CAP"/>
    <property type="match status" value="1"/>
</dbReference>
<dbReference type="EMBL" id="HG682041">
    <property type="protein sequence ID" value="CDJ29657.1"/>
    <property type="molecule type" value="Genomic_DNA"/>
</dbReference>